<keyword evidence="4 8" id="KW-0863">Zinc-finger</keyword>
<dbReference type="Proteomes" id="UP000076420">
    <property type="component" value="Unassembled WGS sequence"/>
</dbReference>
<evidence type="ECO:0000256" key="9">
    <source>
        <dbReference type="SAM" id="MobiDB-lite"/>
    </source>
</evidence>
<feature type="region of interest" description="Disordered" evidence="9">
    <location>
        <begin position="108"/>
        <end position="175"/>
    </location>
</feature>
<feature type="compositionally biased region" description="Polar residues" evidence="9">
    <location>
        <begin position="135"/>
        <end position="149"/>
    </location>
</feature>
<comment type="subcellular location">
    <subcellularLocation>
        <location evidence="1">Cytoplasm</location>
    </subcellularLocation>
</comment>
<dbReference type="GO" id="GO:0005737">
    <property type="term" value="C:cytoplasm"/>
    <property type="evidence" value="ECO:0007669"/>
    <property type="project" value="UniProtKB-SubCell"/>
</dbReference>
<dbReference type="GO" id="GO:0006417">
    <property type="term" value="P:regulation of translation"/>
    <property type="evidence" value="ECO:0007669"/>
    <property type="project" value="UniProtKB-UniRule"/>
</dbReference>
<dbReference type="Gene3D" id="4.10.60.30">
    <property type="entry name" value="Nanos, RNA-binding domain"/>
    <property type="match status" value="1"/>
</dbReference>
<comment type="similarity">
    <text evidence="8">Belongs to the nanos family.</text>
</comment>
<protein>
    <recommendedName>
        <fullName evidence="10">Nanos-type domain-containing protein</fullName>
    </recommendedName>
</protein>
<dbReference type="PROSITE" id="PS51522">
    <property type="entry name" value="ZF_NANOS"/>
    <property type="match status" value="1"/>
</dbReference>
<dbReference type="InterPro" id="IPR038129">
    <property type="entry name" value="Nanos_sf"/>
</dbReference>
<evidence type="ECO:0000256" key="7">
    <source>
        <dbReference type="ARBA" id="ARBA00022884"/>
    </source>
</evidence>
<dbReference type="GO" id="GO:0003723">
    <property type="term" value="F:RNA binding"/>
    <property type="evidence" value="ECO:0007669"/>
    <property type="project" value="UniProtKB-UniRule"/>
</dbReference>
<keyword evidence="2" id="KW-0963">Cytoplasm</keyword>
<dbReference type="KEGG" id="bgt:106062070"/>
<proteinExistence type="inferred from homology"/>
<dbReference type="OrthoDB" id="10010129at2759"/>
<keyword evidence="5" id="KW-0862">Zinc</keyword>
<gene>
    <name evidence="11" type="primary">106062070</name>
</gene>
<evidence type="ECO:0000259" key="10">
    <source>
        <dbReference type="PROSITE" id="PS51522"/>
    </source>
</evidence>
<keyword evidence="3" id="KW-0479">Metal-binding</keyword>
<evidence type="ECO:0000313" key="12">
    <source>
        <dbReference type="Proteomes" id="UP000076420"/>
    </source>
</evidence>
<evidence type="ECO:0000256" key="5">
    <source>
        <dbReference type="ARBA" id="ARBA00022833"/>
    </source>
</evidence>
<keyword evidence="7 8" id="KW-0694">RNA-binding</keyword>
<dbReference type="RefSeq" id="XP_013075790.2">
    <property type="nucleotide sequence ID" value="XM_013220336.2"/>
</dbReference>
<dbReference type="InterPro" id="IPR024161">
    <property type="entry name" value="Znf_nanos-typ"/>
</dbReference>
<dbReference type="EnsemblMetazoa" id="BGLB005712-RB">
    <property type="protein sequence ID" value="BGLB005712-PB"/>
    <property type="gene ID" value="BGLB005712"/>
</dbReference>
<dbReference type="VEuPathDB" id="VectorBase:BGLB005712"/>
<sequence length="373" mass="42314">MYSLFDTKSVWPQASATPGQVLYSAVPGTPLMMNQQPLQQPTLYYQLQPAWVATPAPSNQRRIRMSSSDDVFLSDVAYVYDKPILHRANVPAYDRDLSLKLRSRASKAPGYNVPDPFHSFESHSGSSETSPVSSLNANQTNRGHYTTPTKLGYFSENSSNVSSDSNESSPSQQKDDSLIHNLFPASLCAALNEDPPEPKPSKVPLKTSSPIYDDEDSDVVFELGNLRKRRGRYITSSSSEKCPRFSENGISEELDQCDKILLQSRSHHSLADEQSKRREEFLLILEAERERQRKLVLPKHTPKMNCKFCKNNGESPEVYTKHRLHYNEKTVCPLLRHYVCRLCNSTGDFAHTIRHCPFNDKKDKIAWRATFLV</sequence>
<dbReference type="STRING" id="6526.A0A2C9JPC1"/>
<evidence type="ECO:0000256" key="2">
    <source>
        <dbReference type="ARBA" id="ARBA00022490"/>
    </source>
</evidence>
<feature type="domain" description="Nanos-type" evidence="10">
    <location>
        <begin position="305"/>
        <end position="358"/>
    </location>
</feature>
<accession>A0A2C9JPC1</accession>
<dbReference type="AlphaFoldDB" id="A0A2C9JPC1"/>
<name>A0A2C9JPC1_BIOGL</name>
<dbReference type="InterPro" id="IPR008705">
    <property type="entry name" value="Nanos/Xcar2"/>
</dbReference>
<feature type="compositionally biased region" description="Low complexity" evidence="9">
    <location>
        <begin position="116"/>
        <end position="134"/>
    </location>
</feature>
<evidence type="ECO:0000256" key="8">
    <source>
        <dbReference type="PROSITE-ProRule" id="PRU00855"/>
    </source>
</evidence>
<feature type="compositionally biased region" description="Low complexity" evidence="9">
    <location>
        <begin position="155"/>
        <end position="171"/>
    </location>
</feature>
<dbReference type="EnsemblMetazoa" id="BGLB005712-RC">
    <property type="protein sequence ID" value="BGLB005712-PC"/>
    <property type="gene ID" value="BGLB005712"/>
</dbReference>
<dbReference type="GO" id="GO:0008270">
    <property type="term" value="F:zinc ion binding"/>
    <property type="evidence" value="ECO:0007669"/>
    <property type="project" value="UniProtKB-KW"/>
</dbReference>
<evidence type="ECO:0000256" key="1">
    <source>
        <dbReference type="ARBA" id="ARBA00004496"/>
    </source>
</evidence>
<feature type="region of interest" description="Disordered" evidence="9">
    <location>
        <begin position="190"/>
        <end position="210"/>
    </location>
</feature>
<keyword evidence="6 8" id="KW-0810">Translation regulation</keyword>
<evidence type="ECO:0000256" key="4">
    <source>
        <dbReference type="ARBA" id="ARBA00022771"/>
    </source>
</evidence>
<evidence type="ECO:0000256" key="6">
    <source>
        <dbReference type="ARBA" id="ARBA00022845"/>
    </source>
</evidence>
<evidence type="ECO:0000313" key="11">
    <source>
        <dbReference type="EnsemblMetazoa" id="BGLB005712-PC"/>
    </source>
</evidence>
<evidence type="ECO:0000256" key="3">
    <source>
        <dbReference type="ARBA" id="ARBA00022723"/>
    </source>
</evidence>
<organism evidence="11 12">
    <name type="scientific">Biomphalaria glabrata</name>
    <name type="common">Bloodfluke planorb</name>
    <name type="synonym">Freshwater snail</name>
    <dbReference type="NCBI Taxonomy" id="6526"/>
    <lineage>
        <taxon>Eukaryota</taxon>
        <taxon>Metazoa</taxon>
        <taxon>Spiralia</taxon>
        <taxon>Lophotrochozoa</taxon>
        <taxon>Mollusca</taxon>
        <taxon>Gastropoda</taxon>
        <taxon>Heterobranchia</taxon>
        <taxon>Euthyneura</taxon>
        <taxon>Panpulmonata</taxon>
        <taxon>Hygrophila</taxon>
        <taxon>Lymnaeoidea</taxon>
        <taxon>Planorbidae</taxon>
        <taxon>Biomphalaria</taxon>
    </lineage>
</organism>
<dbReference type="PANTHER" id="PTHR12887">
    <property type="entry name" value="NANOS PROTEIN"/>
    <property type="match status" value="1"/>
</dbReference>
<dbReference type="Pfam" id="PF05741">
    <property type="entry name" value="zf-nanos"/>
    <property type="match status" value="1"/>
</dbReference>
<dbReference type="VEuPathDB" id="VectorBase:BGLAX_041894"/>
<reference evidence="11" key="1">
    <citation type="submission" date="2020-05" db="UniProtKB">
        <authorList>
            <consortium name="EnsemblMetazoa"/>
        </authorList>
    </citation>
    <scope>IDENTIFICATION</scope>
    <source>
        <strain evidence="11">BB02</strain>
    </source>
</reference>